<reference evidence="1" key="1">
    <citation type="submission" date="2020-05" db="EMBL/GenBank/DDBJ databases">
        <title>WGS assembly of Panicum virgatum.</title>
        <authorList>
            <person name="Lovell J.T."/>
            <person name="Jenkins J."/>
            <person name="Shu S."/>
            <person name="Juenger T.E."/>
            <person name="Schmutz J."/>
        </authorList>
    </citation>
    <scope>NUCLEOTIDE SEQUENCE</scope>
    <source>
        <strain evidence="1">AP13</strain>
    </source>
</reference>
<dbReference type="EMBL" id="CM029053">
    <property type="protein sequence ID" value="KAG2550935.1"/>
    <property type="molecule type" value="Genomic_DNA"/>
</dbReference>
<organism evidence="1 2">
    <name type="scientific">Panicum virgatum</name>
    <name type="common">Blackwell switchgrass</name>
    <dbReference type="NCBI Taxonomy" id="38727"/>
    <lineage>
        <taxon>Eukaryota</taxon>
        <taxon>Viridiplantae</taxon>
        <taxon>Streptophyta</taxon>
        <taxon>Embryophyta</taxon>
        <taxon>Tracheophyta</taxon>
        <taxon>Spermatophyta</taxon>
        <taxon>Magnoliopsida</taxon>
        <taxon>Liliopsida</taxon>
        <taxon>Poales</taxon>
        <taxon>Poaceae</taxon>
        <taxon>PACMAD clade</taxon>
        <taxon>Panicoideae</taxon>
        <taxon>Panicodae</taxon>
        <taxon>Paniceae</taxon>
        <taxon>Panicinae</taxon>
        <taxon>Panicum</taxon>
        <taxon>Panicum sect. Hiantes</taxon>
    </lineage>
</organism>
<dbReference type="SUPFAM" id="SSF47616">
    <property type="entry name" value="GST C-terminal domain-like"/>
    <property type="match status" value="1"/>
</dbReference>
<accession>A0A8T0NQV1</accession>
<sequence length="54" mass="6017">MCGVRVVDPAATPLLAVWADRFGALDGVREVIPDVQRLLLLEYNRMRRALLGLP</sequence>
<dbReference type="InterPro" id="IPR036282">
    <property type="entry name" value="Glutathione-S-Trfase_C_sf"/>
</dbReference>
<proteinExistence type="predicted"/>
<evidence type="ECO:0000313" key="2">
    <source>
        <dbReference type="Proteomes" id="UP000823388"/>
    </source>
</evidence>
<dbReference type="AlphaFoldDB" id="A0A8T0NQV1"/>
<keyword evidence="2" id="KW-1185">Reference proteome</keyword>
<evidence type="ECO:0000313" key="1">
    <source>
        <dbReference type="EMBL" id="KAG2550935.1"/>
    </source>
</evidence>
<dbReference type="Gene3D" id="1.20.1050.10">
    <property type="match status" value="1"/>
</dbReference>
<gene>
    <name evidence="1" type="ORF">PVAP13_9KG309757</name>
</gene>
<name>A0A8T0NQV1_PANVG</name>
<comment type="caution">
    <text evidence="1">The sequence shown here is derived from an EMBL/GenBank/DDBJ whole genome shotgun (WGS) entry which is preliminary data.</text>
</comment>
<dbReference type="Proteomes" id="UP000823388">
    <property type="component" value="Chromosome 9K"/>
</dbReference>
<protein>
    <submittedName>
        <fullName evidence="1">Uncharacterized protein</fullName>
    </submittedName>
</protein>